<dbReference type="AlphaFoldDB" id="A0A8X7BS48"/>
<dbReference type="Pfam" id="PF13384">
    <property type="entry name" value="HTH_23"/>
    <property type="match status" value="1"/>
</dbReference>
<keyword evidence="3" id="KW-1185">Reference proteome</keyword>
<dbReference type="SUPFAM" id="SSF46689">
    <property type="entry name" value="Homeodomain-like"/>
    <property type="match status" value="1"/>
</dbReference>
<dbReference type="EMBL" id="BMAV01002005">
    <property type="protein sequence ID" value="GFY40622.1"/>
    <property type="molecule type" value="Genomic_DNA"/>
</dbReference>
<evidence type="ECO:0000256" key="1">
    <source>
        <dbReference type="ARBA" id="ARBA00004123"/>
    </source>
</evidence>
<organism evidence="2 3">
    <name type="scientific">Trichonephila inaurata madagascariensis</name>
    <dbReference type="NCBI Taxonomy" id="2747483"/>
    <lineage>
        <taxon>Eukaryota</taxon>
        <taxon>Metazoa</taxon>
        <taxon>Ecdysozoa</taxon>
        <taxon>Arthropoda</taxon>
        <taxon>Chelicerata</taxon>
        <taxon>Arachnida</taxon>
        <taxon>Araneae</taxon>
        <taxon>Araneomorphae</taxon>
        <taxon>Entelegynae</taxon>
        <taxon>Araneoidea</taxon>
        <taxon>Nephilidae</taxon>
        <taxon>Trichonephila</taxon>
        <taxon>Trichonephila inaurata</taxon>
    </lineage>
</organism>
<comment type="caution">
    <text evidence="2">The sequence shown here is derived from an EMBL/GenBank/DDBJ whole genome shotgun (WGS) entry which is preliminary data.</text>
</comment>
<protein>
    <submittedName>
        <fullName evidence="2">Transposable element Tcb2 transposase</fullName>
    </submittedName>
</protein>
<dbReference type="Gene3D" id="1.10.10.10">
    <property type="entry name" value="Winged helix-like DNA-binding domain superfamily/Winged helix DNA-binding domain"/>
    <property type="match status" value="1"/>
</dbReference>
<proteinExistence type="predicted"/>
<reference evidence="2" key="1">
    <citation type="submission" date="2020-08" db="EMBL/GenBank/DDBJ databases">
        <title>Multicomponent nature underlies the extraordinary mechanical properties of spider dragline silk.</title>
        <authorList>
            <person name="Kono N."/>
            <person name="Nakamura H."/>
            <person name="Mori M."/>
            <person name="Yoshida Y."/>
            <person name="Ohtoshi R."/>
            <person name="Malay A.D."/>
            <person name="Moran D.A.P."/>
            <person name="Tomita M."/>
            <person name="Numata K."/>
            <person name="Arakawa K."/>
        </authorList>
    </citation>
    <scope>NUCLEOTIDE SEQUENCE</scope>
</reference>
<accession>A0A8X7BS48</accession>
<evidence type="ECO:0000313" key="3">
    <source>
        <dbReference type="Proteomes" id="UP000886998"/>
    </source>
</evidence>
<dbReference type="Proteomes" id="UP000886998">
    <property type="component" value="Unassembled WGS sequence"/>
</dbReference>
<evidence type="ECO:0000313" key="2">
    <source>
        <dbReference type="EMBL" id="GFY40622.1"/>
    </source>
</evidence>
<dbReference type="GO" id="GO:0005634">
    <property type="term" value="C:nucleus"/>
    <property type="evidence" value="ECO:0007669"/>
    <property type="project" value="UniProtKB-SubCell"/>
</dbReference>
<dbReference type="OrthoDB" id="6734331at2759"/>
<dbReference type="InterPro" id="IPR009057">
    <property type="entry name" value="Homeodomain-like_sf"/>
</dbReference>
<dbReference type="InterPro" id="IPR036388">
    <property type="entry name" value="WH-like_DNA-bd_sf"/>
</dbReference>
<name>A0A8X7BS48_9ARAC</name>
<sequence length="141" mass="16632">MIVVKKTSMEFRHDIHRLYEEEHVSERKIAQKLGISPSTVHYWITRRAESATTKAEWHRIVFSDEKIFRSSSRGALRVYRSVQGSDRFDDQYLVHSSNSIHTAPRFTMCVWLALEGMVKFLNASKERRTLNAEYYTRLSHP</sequence>
<gene>
    <name evidence="2" type="primary">TCB2_134</name>
    <name evidence="2" type="ORF">TNIN_206591</name>
</gene>
<comment type="subcellular location">
    <subcellularLocation>
        <location evidence="1">Nucleus</location>
    </subcellularLocation>
</comment>